<dbReference type="RefSeq" id="WP_166692042.1">
    <property type="nucleotide sequence ID" value="NZ_WAEL01000004.1"/>
</dbReference>
<dbReference type="Proteomes" id="UP000606008">
    <property type="component" value="Unassembled WGS sequence"/>
</dbReference>
<protein>
    <recommendedName>
        <fullName evidence="5">Outer membrane protein beta-barrel domain-containing protein</fullName>
    </recommendedName>
</protein>
<sequence length="260" mass="29178">MSRNNTFRLFNWLVITLLWLGSVSLVSAQQPTKPAKTRVGVRKSNRTKRPRRVVSIPNAYKPAYTKKGEVRKLSPDQLWDSKPDSTRPTRGPFRLLIYAGLGTSLYSTSIQPPGSLSNLQQSRVGIPATLRIMWQTDHRLRMGIETGYVSMYTYRGIVQDKDARIRVSAIPIIPVFSMSVVKRFAVYAGTGPFLVNSHLYYDGTTRGTTLSLGWMAAATYTQPLTKNLGLAAEVKWYDASQTDDSCLIAQATLVWRALTW</sequence>
<dbReference type="Gene3D" id="2.40.160.20">
    <property type="match status" value="1"/>
</dbReference>
<evidence type="ECO:0000256" key="1">
    <source>
        <dbReference type="SAM" id="MobiDB-lite"/>
    </source>
</evidence>
<accession>A0ABX0QEK8</accession>
<evidence type="ECO:0000313" key="4">
    <source>
        <dbReference type="Proteomes" id="UP000606008"/>
    </source>
</evidence>
<keyword evidence="4" id="KW-1185">Reference proteome</keyword>
<evidence type="ECO:0000313" key="3">
    <source>
        <dbReference type="EMBL" id="NID10854.1"/>
    </source>
</evidence>
<gene>
    <name evidence="3" type="ORF">F7231_11800</name>
</gene>
<proteinExistence type="predicted"/>
<reference evidence="4" key="2">
    <citation type="submission" date="2023-07" db="EMBL/GenBank/DDBJ databases">
        <authorList>
            <person name="Jung D.-H."/>
        </authorList>
    </citation>
    <scope>NUCLEOTIDE SEQUENCE [LARGE SCALE GENOMIC DNA]</scope>
    <source>
        <strain evidence="4">JA-25</strain>
    </source>
</reference>
<dbReference type="SUPFAM" id="SSF56925">
    <property type="entry name" value="OMPA-like"/>
    <property type="match status" value="1"/>
</dbReference>
<feature type="chain" id="PRO_5047150515" description="Outer membrane protein beta-barrel domain-containing protein" evidence="2">
    <location>
        <begin position="29"/>
        <end position="260"/>
    </location>
</feature>
<evidence type="ECO:0008006" key="5">
    <source>
        <dbReference type="Google" id="ProtNLM"/>
    </source>
</evidence>
<name>A0ABX0QEK8_9BACT</name>
<evidence type="ECO:0000256" key="2">
    <source>
        <dbReference type="SAM" id="SignalP"/>
    </source>
</evidence>
<feature type="compositionally biased region" description="Basic residues" evidence="1">
    <location>
        <begin position="35"/>
        <end position="50"/>
    </location>
</feature>
<feature type="region of interest" description="Disordered" evidence="1">
    <location>
        <begin position="31"/>
        <end position="50"/>
    </location>
</feature>
<reference evidence="4" key="1">
    <citation type="submission" date="2019-09" db="EMBL/GenBank/DDBJ databases">
        <authorList>
            <person name="Jung D.-H."/>
        </authorList>
    </citation>
    <scope>NUCLEOTIDE SEQUENCE [LARGE SCALE GENOMIC DNA]</scope>
    <source>
        <strain evidence="4">JA-25</strain>
    </source>
</reference>
<dbReference type="EMBL" id="WAEL01000004">
    <property type="protein sequence ID" value="NID10854.1"/>
    <property type="molecule type" value="Genomic_DNA"/>
</dbReference>
<comment type="caution">
    <text evidence="3">The sequence shown here is derived from an EMBL/GenBank/DDBJ whole genome shotgun (WGS) entry which is preliminary data.</text>
</comment>
<feature type="signal peptide" evidence="2">
    <location>
        <begin position="1"/>
        <end position="28"/>
    </location>
</feature>
<dbReference type="InterPro" id="IPR011250">
    <property type="entry name" value="OMP/PagP_B-barrel"/>
</dbReference>
<organism evidence="3 4">
    <name type="scientific">Fibrivirga algicola</name>
    <dbReference type="NCBI Taxonomy" id="2950420"/>
    <lineage>
        <taxon>Bacteria</taxon>
        <taxon>Pseudomonadati</taxon>
        <taxon>Bacteroidota</taxon>
        <taxon>Cytophagia</taxon>
        <taxon>Cytophagales</taxon>
        <taxon>Spirosomataceae</taxon>
        <taxon>Fibrivirga</taxon>
    </lineage>
</organism>
<keyword evidence="2" id="KW-0732">Signal</keyword>